<evidence type="ECO:0000313" key="2">
    <source>
        <dbReference type="Proteomes" id="UP000662821"/>
    </source>
</evidence>
<evidence type="ECO:0000313" key="1">
    <source>
        <dbReference type="EMBL" id="QSX97628.1"/>
    </source>
</evidence>
<proteinExistence type="predicted"/>
<reference evidence="1 2" key="1">
    <citation type="submission" date="2021-03" db="EMBL/GenBank/DDBJ databases">
        <title>Draft genome sequence of Janthinobacterium sp. strain PLB02 isolated from infected primmorphs (Lubomirskia baicalensis).</title>
        <authorList>
            <person name="Chernogor L.I."/>
            <person name="Belikov S.I."/>
            <person name="Petrushin I.S."/>
        </authorList>
    </citation>
    <scope>NUCLEOTIDE SEQUENCE [LARGE SCALE GENOMIC DNA]</scope>
    <source>
        <strain evidence="1 2">PLB02</strain>
    </source>
</reference>
<dbReference type="RefSeq" id="WP_151092955.1">
    <property type="nucleotide sequence ID" value="NZ_CP071520.1"/>
</dbReference>
<sequence>MKCTELEAALRSHGSKFVFNRFLMNEDVYVLQERYKESAIKTYHDIKVAASDALDIPVKNVAIVGSAKTGYSLTPGRNFSPFNDKSDLDLVIVSEVLFRELWESYLDFLNSSTGQAYAPVAKNVFRHFISIKSEDIQGDQLEYFSHWISRVDKLRQTFQLQFKLPSEINYRVYDAWKYVEQYHVAGLNALIGEK</sequence>
<accession>A0AAJ4MV93</accession>
<name>A0AAJ4MV93_9BURK</name>
<gene>
    <name evidence="1" type="ORF">J3P46_06795</name>
</gene>
<organism evidence="1 2">
    <name type="scientific">Janthinobacterium lividum</name>
    <dbReference type="NCBI Taxonomy" id="29581"/>
    <lineage>
        <taxon>Bacteria</taxon>
        <taxon>Pseudomonadati</taxon>
        <taxon>Pseudomonadota</taxon>
        <taxon>Betaproteobacteria</taxon>
        <taxon>Burkholderiales</taxon>
        <taxon>Oxalobacteraceae</taxon>
        <taxon>Janthinobacterium</taxon>
    </lineage>
</organism>
<protein>
    <submittedName>
        <fullName evidence="1">Uncharacterized protein</fullName>
    </submittedName>
</protein>
<dbReference type="AlphaFoldDB" id="A0AAJ4MV93"/>
<dbReference type="EMBL" id="CP071520">
    <property type="protein sequence ID" value="QSX97628.1"/>
    <property type="molecule type" value="Genomic_DNA"/>
</dbReference>
<dbReference type="Proteomes" id="UP000662821">
    <property type="component" value="Chromosome"/>
</dbReference>